<evidence type="ECO:0000256" key="1">
    <source>
        <dbReference type="ARBA" id="ARBA00009437"/>
    </source>
</evidence>
<organism evidence="6 7">
    <name type="scientific">Roseobacter fucihabitans</name>
    <dbReference type="NCBI Taxonomy" id="1537242"/>
    <lineage>
        <taxon>Bacteria</taxon>
        <taxon>Pseudomonadati</taxon>
        <taxon>Pseudomonadota</taxon>
        <taxon>Alphaproteobacteria</taxon>
        <taxon>Rhodobacterales</taxon>
        <taxon>Roseobacteraceae</taxon>
        <taxon>Roseobacter</taxon>
    </lineage>
</organism>
<comment type="similarity">
    <text evidence="1">Belongs to the LysR transcriptional regulatory family.</text>
</comment>
<dbReference type="SUPFAM" id="SSF53850">
    <property type="entry name" value="Periplasmic binding protein-like II"/>
    <property type="match status" value="1"/>
</dbReference>
<evidence type="ECO:0000256" key="3">
    <source>
        <dbReference type="ARBA" id="ARBA00023125"/>
    </source>
</evidence>
<evidence type="ECO:0000256" key="4">
    <source>
        <dbReference type="ARBA" id="ARBA00023163"/>
    </source>
</evidence>
<protein>
    <submittedName>
        <fullName evidence="6">Nodulation protein D 2</fullName>
    </submittedName>
</protein>
<dbReference type="InterPro" id="IPR000847">
    <property type="entry name" value="LysR_HTH_N"/>
</dbReference>
<keyword evidence="4" id="KW-0804">Transcription</keyword>
<keyword evidence="2" id="KW-0805">Transcription regulation</keyword>
<dbReference type="CDD" id="cd08417">
    <property type="entry name" value="PBP2_Nitroaromatics_like"/>
    <property type="match status" value="1"/>
</dbReference>
<reference evidence="7" key="2">
    <citation type="submission" date="2024-01" db="EMBL/GenBank/DDBJ databases">
        <title>Roseobacter fucihabitans sp. nov., isolated from the brown alga Fucus spiralis.</title>
        <authorList>
            <person name="Hahnke S."/>
            <person name="Berger M."/>
            <person name="Schlingloff A."/>
            <person name="Athale I."/>
            <person name="Neumann-Schaal M."/>
            <person name="Adenaya A."/>
            <person name="Poehlein A."/>
            <person name="Daniel R."/>
            <person name="Pertersen J."/>
            <person name="Brinkhoff T."/>
        </authorList>
    </citation>
    <scope>NUCLEOTIDE SEQUENCE [LARGE SCALE GENOMIC DNA]</scope>
    <source>
        <strain evidence="7">B14</strain>
    </source>
</reference>
<dbReference type="PROSITE" id="PS50931">
    <property type="entry name" value="HTH_LYSR"/>
    <property type="match status" value="1"/>
</dbReference>
<name>A0ABZ2BU91_9RHOB</name>
<proteinExistence type="inferred from homology"/>
<evidence type="ECO:0000256" key="2">
    <source>
        <dbReference type="ARBA" id="ARBA00023015"/>
    </source>
</evidence>
<dbReference type="InterPro" id="IPR050389">
    <property type="entry name" value="LysR-type_TF"/>
</dbReference>
<dbReference type="Gene3D" id="3.40.190.10">
    <property type="entry name" value="Periplasmic binding protein-like II"/>
    <property type="match status" value="2"/>
</dbReference>
<dbReference type="EMBL" id="CP143423">
    <property type="protein sequence ID" value="WVX49273.1"/>
    <property type="molecule type" value="Genomic_DNA"/>
</dbReference>
<reference evidence="6 7" key="1">
    <citation type="submission" date="2015-07" db="EMBL/GenBank/DDBJ databases">
        <authorList>
            <person name="Voget S."/>
            <person name="Dogs M."/>
            <person name="Brinkhoff T.H."/>
            <person name="Daniel R."/>
        </authorList>
    </citation>
    <scope>NUCLEOTIDE SEQUENCE [LARGE SCALE GENOMIC DNA]</scope>
    <source>
        <strain evidence="6 7">B14</strain>
    </source>
</reference>
<evidence type="ECO:0000259" key="5">
    <source>
        <dbReference type="PROSITE" id="PS50931"/>
    </source>
</evidence>
<dbReference type="InterPro" id="IPR036388">
    <property type="entry name" value="WH-like_DNA-bd_sf"/>
</dbReference>
<dbReference type="SUPFAM" id="SSF46785">
    <property type="entry name" value="Winged helix' DNA-binding domain"/>
    <property type="match status" value="1"/>
</dbReference>
<feature type="domain" description="HTH lysR-type" evidence="5">
    <location>
        <begin position="14"/>
        <end position="66"/>
    </location>
</feature>
<evidence type="ECO:0000313" key="7">
    <source>
        <dbReference type="Proteomes" id="UP001318682"/>
    </source>
</evidence>
<evidence type="ECO:0000313" key="6">
    <source>
        <dbReference type="EMBL" id="WVX49273.1"/>
    </source>
</evidence>
<keyword evidence="7" id="KW-1185">Reference proteome</keyword>
<dbReference type="Pfam" id="PF00126">
    <property type="entry name" value="HTH_1"/>
    <property type="match status" value="1"/>
</dbReference>
<dbReference type="Pfam" id="PF03466">
    <property type="entry name" value="LysR_substrate"/>
    <property type="match status" value="1"/>
</dbReference>
<dbReference type="InterPro" id="IPR005119">
    <property type="entry name" value="LysR_subst-bd"/>
</dbReference>
<dbReference type="InterPro" id="IPR037402">
    <property type="entry name" value="YidZ_PBP2"/>
</dbReference>
<dbReference type="Proteomes" id="UP001318682">
    <property type="component" value="Chromosome"/>
</dbReference>
<dbReference type="InterPro" id="IPR036390">
    <property type="entry name" value="WH_DNA-bd_sf"/>
</dbReference>
<dbReference type="PANTHER" id="PTHR30118">
    <property type="entry name" value="HTH-TYPE TRANSCRIPTIONAL REGULATOR LEUO-RELATED"/>
    <property type="match status" value="1"/>
</dbReference>
<keyword evidence="3" id="KW-0238">DNA-binding</keyword>
<sequence>MENFDLFRIDGHTMRVFVSVCETGSVSRTAELFELNQSTVSHTLDKMRGALRDPLFIKSGRNIIPNEKSLALIPRIHNLLADIEGLVATENYDVTLDARPVVLAIATPALLIEMKNLHRLLTQLQPRLLLDIRRVSPRNRIADMLTQNDVDLAITVAGHRYPSIINHCSYGSEELVVFYDPACRGPVRTVTQYTDARHAVVGFGGNVKSEIEKVLAAQGLRRHITLSAPTASMLGNLIQGTDIIATMPRRLGDFTYKGLSSTPLPMPVPRIMYDLVWHRRNDQSGRNKWLRQCILDAGEAVE</sequence>
<dbReference type="Gene3D" id="1.10.10.10">
    <property type="entry name" value="Winged helix-like DNA-binding domain superfamily/Winged helix DNA-binding domain"/>
    <property type="match status" value="1"/>
</dbReference>
<dbReference type="PANTHER" id="PTHR30118:SF6">
    <property type="entry name" value="HTH-TYPE TRANSCRIPTIONAL REGULATOR LEUO"/>
    <property type="match status" value="1"/>
</dbReference>
<accession>A0ABZ2BU91</accession>
<gene>
    <name evidence="6" type="primary">nodD2_1</name>
    <name evidence="6" type="ORF">ROLI_023620</name>
</gene>